<keyword evidence="12" id="KW-1185">Reference proteome</keyword>
<dbReference type="GO" id="GO:0003700">
    <property type="term" value="F:DNA-binding transcription factor activity"/>
    <property type="evidence" value="ECO:0007669"/>
    <property type="project" value="UniProtKB-UniRule"/>
</dbReference>
<keyword evidence="1 9" id="KW-0479">Metal-binding</keyword>
<feature type="compositionally biased region" description="Basic residues" evidence="10">
    <location>
        <begin position="145"/>
        <end position="154"/>
    </location>
</feature>
<accession>A0A6P5FJ76</accession>
<evidence type="ECO:0000256" key="10">
    <source>
        <dbReference type="SAM" id="MobiDB-lite"/>
    </source>
</evidence>
<comment type="function">
    <text evidence="9">Transcription factor that binds specifically to a 5'-AA[AG]G-3' consensus core sequence.</text>
</comment>
<evidence type="ECO:0000256" key="7">
    <source>
        <dbReference type="ARBA" id="ARBA00023242"/>
    </source>
</evidence>
<evidence type="ECO:0000256" key="2">
    <source>
        <dbReference type="ARBA" id="ARBA00022771"/>
    </source>
</evidence>
<dbReference type="AlphaFoldDB" id="A0A6P5FJ76"/>
<name>A0A6P5FJ76_ANACO</name>
<dbReference type="GeneID" id="109713522"/>
<dbReference type="PANTHER" id="PTHR31992:SF141">
    <property type="entry name" value="DOF ZINC FINGER PROTEIN DOF1.4"/>
    <property type="match status" value="1"/>
</dbReference>
<dbReference type="Proteomes" id="UP000515123">
    <property type="component" value="Linkage group 7"/>
</dbReference>
<dbReference type="PROSITE" id="PS50884">
    <property type="entry name" value="ZF_DOF_2"/>
    <property type="match status" value="1"/>
</dbReference>
<evidence type="ECO:0000256" key="4">
    <source>
        <dbReference type="ARBA" id="ARBA00023015"/>
    </source>
</evidence>
<dbReference type="OrthoDB" id="1927254at2759"/>
<keyword evidence="3 9" id="KW-0862">Zinc</keyword>
<gene>
    <name evidence="13" type="primary">LOC109713522</name>
</gene>
<dbReference type="PANTHER" id="PTHR31992">
    <property type="entry name" value="DOF ZINC FINGER PROTEIN DOF1.4-RELATED"/>
    <property type="match status" value="1"/>
</dbReference>
<proteinExistence type="predicted"/>
<dbReference type="GO" id="GO:0008270">
    <property type="term" value="F:zinc ion binding"/>
    <property type="evidence" value="ECO:0007669"/>
    <property type="project" value="UniProtKB-KW"/>
</dbReference>
<evidence type="ECO:0000259" key="11">
    <source>
        <dbReference type="PROSITE" id="PS50884"/>
    </source>
</evidence>
<feature type="region of interest" description="Disordered" evidence="10">
    <location>
        <begin position="140"/>
        <end position="166"/>
    </location>
</feature>
<feature type="domain" description="Dof-type" evidence="11">
    <location>
        <begin position="95"/>
        <end position="149"/>
    </location>
</feature>
<organism evidence="12 13">
    <name type="scientific">Ananas comosus</name>
    <name type="common">Pineapple</name>
    <name type="synonym">Ananas ananas</name>
    <dbReference type="NCBI Taxonomy" id="4615"/>
    <lineage>
        <taxon>Eukaryota</taxon>
        <taxon>Viridiplantae</taxon>
        <taxon>Streptophyta</taxon>
        <taxon>Embryophyta</taxon>
        <taxon>Tracheophyta</taxon>
        <taxon>Spermatophyta</taxon>
        <taxon>Magnoliopsida</taxon>
        <taxon>Liliopsida</taxon>
        <taxon>Poales</taxon>
        <taxon>Bromeliaceae</taxon>
        <taxon>Bromelioideae</taxon>
        <taxon>Ananas</taxon>
    </lineage>
</organism>
<evidence type="ECO:0000256" key="1">
    <source>
        <dbReference type="ARBA" id="ARBA00022723"/>
    </source>
</evidence>
<keyword evidence="5 8" id="KW-0238">DNA-binding</keyword>
<sequence>MLCNVEEEKEKKKKKKMLVVDILSTNQWPQAMGERLALMPGNNNNNNNNNRSISTSTTITTVVTTTSNSAAAAAAAGGASCAAAAAAAPPAPPPLKCPRCDSTNTKFCYYNNYSLSQPRHFCKACKRYWTRGGTLRNVPVGGGCRKNKRPKKQSSHVAGGSDRITGLVPVPGPVGPGPVPLLPPLSHLDVSINPLLFAAASSSMSLPLIPNLQSSTATQIPIDLQPHVEYQLRGGNEFPLGQIQQPGLAAEFPLLGQSLLPNSIASLLELNGSGGIIKNEKVMESAAAAAASNNNDRVEWLTPCESSFESFGASNVALNPTDSPYFYWNSGIIGGGGSSWADAANCGPSIAPLL</sequence>
<reference evidence="13" key="2">
    <citation type="submission" date="2025-08" db="UniProtKB">
        <authorList>
            <consortium name="RefSeq"/>
        </authorList>
    </citation>
    <scope>IDENTIFICATION</scope>
    <source>
        <tissue evidence="13">Leaf</tissue>
    </source>
</reference>
<protein>
    <recommendedName>
        <fullName evidence="9">Dof zinc finger protein</fullName>
    </recommendedName>
</protein>
<evidence type="ECO:0000256" key="3">
    <source>
        <dbReference type="ARBA" id="ARBA00022833"/>
    </source>
</evidence>
<dbReference type="InterPro" id="IPR045174">
    <property type="entry name" value="Dof"/>
</dbReference>
<dbReference type="Pfam" id="PF02701">
    <property type="entry name" value="Zn_ribbon_Dof"/>
    <property type="match status" value="1"/>
</dbReference>
<reference evidence="12" key="1">
    <citation type="journal article" date="2015" name="Nat. Genet.">
        <title>The pineapple genome and the evolution of CAM photosynthesis.</title>
        <authorList>
            <person name="Ming R."/>
            <person name="VanBuren R."/>
            <person name="Wai C.M."/>
            <person name="Tang H."/>
            <person name="Schatz M.C."/>
            <person name="Bowers J.E."/>
            <person name="Lyons E."/>
            <person name="Wang M.L."/>
            <person name="Chen J."/>
            <person name="Biggers E."/>
            <person name="Zhang J."/>
            <person name="Huang L."/>
            <person name="Zhang L."/>
            <person name="Miao W."/>
            <person name="Zhang J."/>
            <person name="Ye Z."/>
            <person name="Miao C."/>
            <person name="Lin Z."/>
            <person name="Wang H."/>
            <person name="Zhou H."/>
            <person name="Yim W.C."/>
            <person name="Priest H.D."/>
            <person name="Zheng C."/>
            <person name="Woodhouse M."/>
            <person name="Edger P.P."/>
            <person name="Guyot R."/>
            <person name="Guo H.B."/>
            <person name="Guo H."/>
            <person name="Zheng G."/>
            <person name="Singh R."/>
            <person name="Sharma A."/>
            <person name="Min X."/>
            <person name="Zheng Y."/>
            <person name="Lee H."/>
            <person name="Gurtowski J."/>
            <person name="Sedlazeck F.J."/>
            <person name="Harkess A."/>
            <person name="McKain M.R."/>
            <person name="Liao Z."/>
            <person name="Fang J."/>
            <person name="Liu J."/>
            <person name="Zhang X."/>
            <person name="Zhang Q."/>
            <person name="Hu W."/>
            <person name="Qin Y."/>
            <person name="Wang K."/>
            <person name="Chen L.Y."/>
            <person name="Shirley N."/>
            <person name="Lin Y.R."/>
            <person name="Liu L.Y."/>
            <person name="Hernandez A.G."/>
            <person name="Wright C.L."/>
            <person name="Bulone V."/>
            <person name="Tuskan G.A."/>
            <person name="Heath K."/>
            <person name="Zee F."/>
            <person name="Moore P.H."/>
            <person name="Sunkar R."/>
            <person name="Leebens-Mack J.H."/>
            <person name="Mockler T."/>
            <person name="Bennetzen J.L."/>
            <person name="Freeling M."/>
            <person name="Sankoff D."/>
            <person name="Paterson A.H."/>
            <person name="Zhu X."/>
            <person name="Yang X."/>
            <person name="Smith J.A."/>
            <person name="Cushman J.C."/>
            <person name="Paull R.E."/>
            <person name="Yu Q."/>
        </authorList>
    </citation>
    <scope>NUCLEOTIDE SEQUENCE [LARGE SCALE GENOMIC DNA]</scope>
    <source>
        <strain evidence="12">cv. F153</strain>
    </source>
</reference>
<evidence type="ECO:0000313" key="12">
    <source>
        <dbReference type="Proteomes" id="UP000515123"/>
    </source>
</evidence>
<dbReference type="Gramene" id="Aco010531.1.mrna1">
    <property type="protein sequence ID" value="Aco010531.1.mrna1"/>
    <property type="gene ID" value="Aco010531.1.path1"/>
</dbReference>
<dbReference type="InterPro" id="IPR003851">
    <property type="entry name" value="Znf_Dof"/>
</dbReference>
<evidence type="ECO:0000256" key="5">
    <source>
        <dbReference type="ARBA" id="ARBA00023125"/>
    </source>
</evidence>
<evidence type="ECO:0000256" key="6">
    <source>
        <dbReference type="ARBA" id="ARBA00023163"/>
    </source>
</evidence>
<dbReference type="RefSeq" id="XP_020093240.1">
    <property type="nucleotide sequence ID" value="XM_020237651.1"/>
</dbReference>
<keyword evidence="2 8" id="KW-0863">Zinc-finger</keyword>
<dbReference type="GO" id="GO:0003677">
    <property type="term" value="F:DNA binding"/>
    <property type="evidence" value="ECO:0007669"/>
    <property type="project" value="UniProtKB-UniRule"/>
</dbReference>
<dbReference type="GO" id="GO:0005634">
    <property type="term" value="C:nucleus"/>
    <property type="evidence" value="ECO:0007669"/>
    <property type="project" value="UniProtKB-SubCell"/>
</dbReference>
<comment type="subcellular location">
    <subcellularLocation>
        <location evidence="8 9">Nucleus</location>
    </subcellularLocation>
</comment>
<keyword evidence="4 9" id="KW-0805">Transcription regulation</keyword>
<evidence type="ECO:0000313" key="13">
    <source>
        <dbReference type="RefSeq" id="XP_020093240.1"/>
    </source>
</evidence>
<dbReference type="PROSITE" id="PS01361">
    <property type="entry name" value="ZF_DOF_1"/>
    <property type="match status" value="1"/>
</dbReference>
<keyword evidence="6 9" id="KW-0804">Transcription</keyword>
<keyword evidence="7 8" id="KW-0539">Nucleus</keyword>
<evidence type="ECO:0000256" key="8">
    <source>
        <dbReference type="PROSITE-ProRule" id="PRU00071"/>
    </source>
</evidence>
<evidence type="ECO:0000256" key="9">
    <source>
        <dbReference type="RuleBase" id="RU369094"/>
    </source>
</evidence>